<keyword evidence="2" id="KW-1185">Reference proteome</keyword>
<name>A0A7Y4GZG8_9BRAD</name>
<dbReference type="SUPFAM" id="SSF53850">
    <property type="entry name" value="Periplasmic binding protein-like II"/>
    <property type="match status" value="1"/>
</dbReference>
<proteinExistence type="predicted"/>
<accession>A0A7Y4GZG8</accession>
<sequence length="68" mass="7458">MTTVWNARMTTLQEQSVPAGITWNPGLSNSDAWGIPKGAENKANAMKFAAFATLPIPQARWRSLPRMA</sequence>
<dbReference type="AlphaFoldDB" id="A0A7Y4GZG8"/>
<reference evidence="1 2" key="1">
    <citation type="submission" date="2020-03" db="EMBL/GenBank/DDBJ databases">
        <title>Bradyrhizobium diversity isolated from nodules of Indigofera sp.</title>
        <authorList>
            <person name="Klepa M."/>
            <person name="Helene L."/>
            <person name="Hungria M."/>
        </authorList>
    </citation>
    <scope>NUCLEOTIDE SEQUENCE [LARGE SCALE GENOMIC DNA]</scope>
    <source>
        <strain evidence="1 2">WSM 1791</strain>
    </source>
</reference>
<dbReference type="EMBL" id="JAAVLX010000022">
    <property type="protein sequence ID" value="NOJ44618.1"/>
    <property type="molecule type" value="Genomic_DNA"/>
</dbReference>
<gene>
    <name evidence="1" type="ORF">HCN58_34880</name>
</gene>
<dbReference type="Proteomes" id="UP000544122">
    <property type="component" value="Unassembled WGS sequence"/>
</dbReference>
<dbReference type="Gene3D" id="3.40.190.10">
    <property type="entry name" value="Periplasmic binding protein-like II"/>
    <property type="match status" value="2"/>
</dbReference>
<evidence type="ECO:0000313" key="2">
    <source>
        <dbReference type="Proteomes" id="UP000544122"/>
    </source>
</evidence>
<organism evidence="1 2">
    <name type="scientific">Bradyrhizobium australiense</name>
    <dbReference type="NCBI Taxonomy" id="2721161"/>
    <lineage>
        <taxon>Bacteria</taxon>
        <taxon>Pseudomonadati</taxon>
        <taxon>Pseudomonadota</taxon>
        <taxon>Alphaproteobacteria</taxon>
        <taxon>Hyphomicrobiales</taxon>
        <taxon>Nitrobacteraceae</taxon>
        <taxon>Bradyrhizobium</taxon>
    </lineage>
</organism>
<protein>
    <submittedName>
        <fullName evidence="1">Uncharacterized protein</fullName>
    </submittedName>
</protein>
<evidence type="ECO:0000313" key="1">
    <source>
        <dbReference type="EMBL" id="NOJ44618.1"/>
    </source>
</evidence>
<comment type="caution">
    <text evidence="1">The sequence shown here is derived from an EMBL/GenBank/DDBJ whole genome shotgun (WGS) entry which is preliminary data.</text>
</comment>